<organism evidence="2 3">
    <name type="scientific">Tanacetum coccineum</name>
    <dbReference type="NCBI Taxonomy" id="301880"/>
    <lineage>
        <taxon>Eukaryota</taxon>
        <taxon>Viridiplantae</taxon>
        <taxon>Streptophyta</taxon>
        <taxon>Embryophyta</taxon>
        <taxon>Tracheophyta</taxon>
        <taxon>Spermatophyta</taxon>
        <taxon>Magnoliopsida</taxon>
        <taxon>eudicotyledons</taxon>
        <taxon>Gunneridae</taxon>
        <taxon>Pentapetalae</taxon>
        <taxon>asterids</taxon>
        <taxon>campanulids</taxon>
        <taxon>Asterales</taxon>
        <taxon>Asteraceae</taxon>
        <taxon>Asteroideae</taxon>
        <taxon>Anthemideae</taxon>
        <taxon>Anthemidinae</taxon>
        <taxon>Tanacetum</taxon>
    </lineage>
</organism>
<comment type="caution">
    <text evidence="2">The sequence shown here is derived from an EMBL/GenBank/DDBJ whole genome shotgun (WGS) entry which is preliminary data.</text>
</comment>
<name>A0ABQ5EU85_9ASTR</name>
<gene>
    <name evidence="2" type="ORF">Tco_0989452</name>
</gene>
<reference evidence="2" key="2">
    <citation type="submission" date="2022-01" db="EMBL/GenBank/DDBJ databases">
        <authorList>
            <person name="Yamashiro T."/>
            <person name="Shiraishi A."/>
            <person name="Satake H."/>
            <person name="Nakayama K."/>
        </authorList>
    </citation>
    <scope>NUCLEOTIDE SEQUENCE</scope>
</reference>
<keyword evidence="3" id="KW-1185">Reference proteome</keyword>
<feature type="region of interest" description="Disordered" evidence="1">
    <location>
        <begin position="229"/>
        <end position="255"/>
    </location>
</feature>
<reference evidence="2" key="1">
    <citation type="journal article" date="2022" name="Int. J. Mol. Sci.">
        <title>Draft Genome of Tanacetum Coccineum: Genomic Comparison of Closely Related Tanacetum-Family Plants.</title>
        <authorList>
            <person name="Yamashiro T."/>
            <person name="Shiraishi A."/>
            <person name="Nakayama K."/>
            <person name="Satake H."/>
        </authorList>
    </citation>
    <scope>NUCLEOTIDE SEQUENCE</scope>
</reference>
<accession>A0ABQ5EU85</accession>
<proteinExistence type="predicted"/>
<evidence type="ECO:0000313" key="2">
    <source>
        <dbReference type="EMBL" id="GJT54398.1"/>
    </source>
</evidence>
<evidence type="ECO:0000313" key="3">
    <source>
        <dbReference type="Proteomes" id="UP001151760"/>
    </source>
</evidence>
<dbReference type="Proteomes" id="UP001151760">
    <property type="component" value="Unassembled WGS sequence"/>
</dbReference>
<sequence length="378" mass="41658">MEGVVPSITGESGNAAMEVESPYVVEKIIEKEKLSHVKKDKLSFFDDITVLEPFPQLSTPVSMAGNAPSKSSYANITSKPSGKKVNVRTLFTPGGNRIDVVVLKVAYLVVANYVRNTWGKYGLVRSMFSSSTRLLSFQFSSMDGLDAMLENGPCEDRLSAIATKLGTPLMLDSYTSDMCMQSSGTSSYARFMIKLKADVELKDNIAVAMTKITREGHYTCAGEKKTVKKPKYRPVTKKPNASSSGNKKKGVDPTIECASNTPIGVKIDKIERQIGEGKLKLLDNDGNPLVPRGIVESDSEVELVFDETANLRILTSGKDGSDKGYGTNSLLEQWRDSYPVNDDYDPYDDDMYENHDLSEHLQSICDDLDITVRGRKKK</sequence>
<dbReference type="EMBL" id="BQNB010016669">
    <property type="protein sequence ID" value="GJT54398.1"/>
    <property type="molecule type" value="Genomic_DNA"/>
</dbReference>
<protein>
    <submittedName>
        <fullName evidence="2">Uncharacterized protein</fullName>
    </submittedName>
</protein>
<evidence type="ECO:0000256" key="1">
    <source>
        <dbReference type="SAM" id="MobiDB-lite"/>
    </source>
</evidence>